<reference evidence="3" key="1">
    <citation type="journal article" date="2010" name="Genome Biol.">
        <title>Genome sequence of the necrotrophic plant pathogen Pythium ultimum reveals original pathogenicity mechanisms and effector repertoire.</title>
        <authorList>
            <person name="Levesque C.A."/>
            <person name="Brouwer H."/>
            <person name="Cano L."/>
            <person name="Hamilton J.P."/>
            <person name="Holt C."/>
            <person name="Huitema E."/>
            <person name="Raffaele S."/>
            <person name="Robideau G.P."/>
            <person name="Thines M."/>
            <person name="Win J."/>
            <person name="Zerillo M.M."/>
            <person name="Beakes G.W."/>
            <person name="Boore J.L."/>
            <person name="Busam D."/>
            <person name="Dumas B."/>
            <person name="Ferriera S."/>
            <person name="Fuerstenberg S.I."/>
            <person name="Gachon C.M."/>
            <person name="Gaulin E."/>
            <person name="Govers F."/>
            <person name="Grenville-Briggs L."/>
            <person name="Horner N."/>
            <person name="Hostetler J."/>
            <person name="Jiang R.H."/>
            <person name="Johnson J."/>
            <person name="Krajaejun T."/>
            <person name="Lin H."/>
            <person name="Meijer H.J."/>
            <person name="Moore B."/>
            <person name="Morris P."/>
            <person name="Phuntmart V."/>
            <person name="Puiu D."/>
            <person name="Shetty J."/>
            <person name="Stajich J.E."/>
            <person name="Tripathy S."/>
            <person name="Wawra S."/>
            <person name="van West P."/>
            <person name="Whitty B.R."/>
            <person name="Coutinho P.M."/>
            <person name="Henrissat B."/>
            <person name="Martin F."/>
            <person name="Thomas P.D."/>
            <person name="Tyler B.M."/>
            <person name="De Vries R.P."/>
            <person name="Kamoun S."/>
            <person name="Yandell M."/>
            <person name="Tisserat N."/>
            <person name="Buell C.R."/>
        </authorList>
    </citation>
    <scope>NUCLEOTIDE SEQUENCE</scope>
    <source>
        <strain evidence="3">DAOM:BR144</strain>
    </source>
</reference>
<organism evidence="2 3">
    <name type="scientific">Globisporangium ultimum (strain ATCC 200006 / CBS 805.95 / DAOM BR144)</name>
    <name type="common">Pythium ultimum</name>
    <dbReference type="NCBI Taxonomy" id="431595"/>
    <lineage>
        <taxon>Eukaryota</taxon>
        <taxon>Sar</taxon>
        <taxon>Stramenopiles</taxon>
        <taxon>Oomycota</taxon>
        <taxon>Peronosporomycetes</taxon>
        <taxon>Pythiales</taxon>
        <taxon>Pythiaceae</taxon>
        <taxon>Globisporangium</taxon>
    </lineage>
</organism>
<keyword evidence="3" id="KW-1185">Reference proteome</keyword>
<feature type="region of interest" description="Disordered" evidence="1">
    <location>
        <begin position="203"/>
        <end position="262"/>
    </location>
</feature>
<feature type="compositionally biased region" description="Basic and acidic residues" evidence="1">
    <location>
        <begin position="244"/>
        <end position="262"/>
    </location>
</feature>
<evidence type="ECO:0000313" key="2">
    <source>
        <dbReference type="EnsemblProtists" id="PYU1_T009915"/>
    </source>
</evidence>
<reference evidence="2" key="3">
    <citation type="submission" date="2015-02" db="UniProtKB">
        <authorList>
            <consortium name="EnsemblProtists"/>
        </authorList>
    </citation>
    <scope>IDENTIFICATION</scope>
    <source>
        <strain evidence="2">DAOM BR144</strain>
    </source>
</reference>
<dbReference type="EnsemblProtists" id="PYU1_T009915">
    <property type="protein sequence ID" value="PYU1_T009915"/>
    <property type="gene ID" value="PYU1_G009897"/>
</dbReference>
<reference evidence="3" key="2">
    <citation type="submission" date="2010-04" db="EMBL/GenBank/DDBJ databases">
        <authorList>
            <person name="Buell R."/>
            <person name="Hamilton J."/>
            <person name="Hostetler J."/>
        </authorList>
    </citation>
    <scope>NUCLEOTIDE SEQUENCE [LARGE SCALE GENOMIC DNA]</scope>
    <source>
        <strain evidence="3">DAOM:BR144</strain>
    </source>
</reference>
<dbReference type="HOGENOM" id="CLU_036778_0_0_1"/>
<dbReference type="VEuPathDB" id="FungiDB:PYU1_G009897"/>
<sequence>MGEKYAFESFPDRFPSWEALDAYMEEFKEDSYQMFGVRTSVPVRLRNQRIANRARPNADKSFNEPLPESWRFYNRIYTCTHSTRFQGARGKKGLRAHGAVRDTGCTARIGATLKVDVPTRLFYISVRVDGFHNHPCDKERYYGYAENRSIKDPALAQKLLELRERGVTVAEIHRRIAKLVAESGGEGGVPTRADLHNTISRVKAAKQAETGVTSEPQRHARTEEEDVSGEEEDHDDDNDEAIEPEGRERRESSSKKRKADELASLDDDLKGFVRMRKPETPANLFQLEALLDTSYSYHLIHTQIERVAIARVQALLRSISGFVHEIVPLTASETSEDVDFLLPQYVIYGCENGIVTYCRYHGAHPSSVGVKLPVIRQFSSDAPTLATVSSRQLRVMKQIHLARQNIREVNYMIEWLQNTAKLQL</sequence>
<feature type="compositionally biased region" description="Acidic residues" evidence="1">
    <location>
        <begin position="223"/>
        <end position="243"/>
    </location>
</feature>
<dbReference type="AlphaFoldDB" id="K3WY66"/>
<evidence type="ECO:0008006" key="4">
    <source>
        <dbReference type="Google" id="ProtNLM"/>
    </source>
</evidence>
<dbReference type="PANTHER" id="PTHR31569:SF4">
    <property type="entry name" value="SWIM-TYPE DOMAIN-CONTAINING PROTEIN"/>
    <property type="match status" value="1"/>
</dbReference>
<evidence type="ECO:0000256" key="1">
    <source>
        <dbReference type="SAM" id="MobiDB-lite"/>
    </source>
</evidence>
<dbReference type="InterPro" id="IPR052579">
    <property type="entry name" value="Zinc_finger_SWIM"/>
</dbReference>
<protein>
    <recommendedName>
        <fullName evidence="4">FAR1 domain-containing protein</fullName>
    </recommendedName>
</protein>
<dbReference type="EMBL" id="GL376624">
    <property type="status" value="NOT_ANNOTATED_CDS"/>
    <property type="molecule type" value="Genomic_DNA"/>
</dbReference>
<dbReference type="PANTHER" id="PTHR31569">
    <property type="entry name" value="SWIM-TYPE DOMAIN-CONTAINING PROTEIN"/>
    <property type="match status" value="1"/>
</dbReference>
<evidence type="ECO:0000313" key="3">
    <source>
        <dbReference type="Proteomes" id="UP000019132"/>
    </source>
</evidence>
<accession>K3WY66</accession>
<proteinExistence type="predicted"/>
<dbReference type="Proteomes" id="UP000019132">
    <property type="component" value="Unassembled WGS sequence"/>
</dbReference>
<dbReference type="eggNOG" id="ENOG502RX48">
    <property type="taxonomic scope" value="Eukaryota"/>
</dbReference>
<dbReference type="InParanoid" id="K3WY66"/>
<name>K3WY66_GLOUD</name>